<evidence type="ECO:0000256" key="1">
    <source>
        <dbReference type="SAM" id="SignalP"/>
    </source>
</evidence>
<evidence type="ECO:0000313" key="4">
    <source>
        <dbReference type="Proteomes" id="UP001605036"/>
    </source>
</evidence>
<dbReference type="EMBL" id="JBHFFA010000001">
    <property type="protein sequence ID" value="KAL2654168.1"/>
    <property type="molecule type" value="Genomic_DNA"/>
</dbReference>
<dbReference type="InterPro" id="IPR001480">
    <property type="entry name" value="Bulb-type_lectin_dom"/>
</dbReference>
<name>A0ABD1ZRZ9_9MARC</name>
<dbReference type="Gene3D" id="2.90.10.10">
    <property type="entry name" value="Bulb-type lectin domain"/>
    <property type="match status" value="2"/>
</dbReference>
<dbReference type="CDD" id="cd11576">
    <property type="entry name" value="GH99_GH71_like_2"/>
    <property type="match status" value="1"/>
</dbReference>
<feature type="signal peptide" evidence="1">
    <location>
        <begin position="1"/>
        <end position="33"/>
    </location>
</feature>
<keyword evidence="4" id="KW-1185">Reference proteome</keyword>
<organism evidence="3 4">
    <name type="scientific">Riccia fluitans</name>
    <dbReference type="NCBI Taxonomy" id="41844"/>
    <lineage>
        <taxon>Eukaryota</taxon>
        <taxon>Viridiplantae</taxon>
        <taxon>Streptophyta</taxon>
        <taxon>Embryophyta</taxon>
        <taxon>Marchantiophyta</taxon>
        <taxon>Marchantiopsida</taxon>
        <taxon>Marchantiidae</taxon>
        <taxon>Marchantiales</taxon>
        <taxon>Ricciaceae</taxon>
        <taxon>Riccia</taxon>
    </lineage>
</organism>
<reference evidence="3 4" key="1">
    <citation type="submission" date="2024-09" db="EMBL/GenBank/DDBJ databases">
        <title>Chromosome-scale assembly of Riccia fluitans.</title>
        <authorList>
            <person name="Paukszto L."/>
            <person name="Sawicki J."/>
            <person name="Karawczyk K."/>
            <person name="Piernik-Szablinska J."/>
            <person name="Szczecinska M."/>
            <person name="Mazdziarz M."/>
        </authorList>
    </citation>
    <scope>NUCLEOTIDE SEQUENCE [LARGE SCALE GENOMIC DNA]</scope>
    <source>
        <strain evidence="3">Rf_01</strain>
        <tissue evidence="3">Aerial parts of the thallus</tissue>
    </source>
</reference>
<comment type="caution">
    <text evidence="3">The sequence shown here is derived from an EMBL/GenBank/DDBJ whole genome shotgun (WGS) entry which is preliminary data.</text>
</comment>
<dbReference type="SUPFAM" id="SSF51110">
    <property type="entry name" value="alpha-D-mannose-specific plant lectins"/>
    <property type="match status" value="1"/>
</dbReference>
<evidence type="ECO:0000313" key="3">
    <source>
        <dbReference type="EMBL" id="KAL2654168.1"/>
    </source>
</evidence>
<dbReference type="InterPro" id="IPR036426">
    <property type="entry name" value="Bulb-type_lectin_dom_sf"/>
</dbReference>
<proteinExistence type="predicted"/>
<gene>
    <name evidence="3" type="ORF">R1flu_022296</name>
</gene>
<keyword evidence="1" id="KW-0732">Signal</keyword>
<dbReference type="SMART" id="SM00108">
    <property type="entry name" value="B_lectin"/>
    <property type="match status" value="1"/>
</dbReference>
<evidence type="ECO:0000259" key="2">
    <source>
        <dbReference type="PROSITE" id="PS50927"/>
    </source>
</evidence>
<dbReference type="Gene3D" id="3.20.20.80">
    <property type="entry name" value="Glycosidases"/>
    <property type="match status" value="1"/>
</dbReference>
<protein>
    <recommendedName>
        <fullName evidence="2">Bulb-type lectin domain-containing protein</fullName>
    </recommendedName>
</protein>
<feature type="chain" id="PRO_5044877884" description="Bulb-type lectin domain-containing protein" evidence="1">
    <location>
        <begin position="34"/>
        <end position="559"/>
    </location>
</feature>
<accession>A0ABD1ZRZ9</accession>
<dbReference type="Proteomes" id="UP001605036">
    <property type="component" value="Unassembled WGS sequence"/>
</dbReference>
<sequence length="559" mass="62594">MGINRRASSIHAALRKKQAALFLLLILCQLVASQPADPSTLLGKVMFGYQGWFLTPNDGGNVGWRHWTGDEKFNNATATIDLWPDMSEYVETEATTGLHYANGDQAKVFSSLHPSTVNKHFEWMQDYQLDGVFLQRFLGELNDRRFFYIRNNVTLNVRAAAETYGRTFSIMYDISGVSATSLVQSFKDDWNYLSQTLRVTQSSGYQLHAGRPVVAIWGFGFADSNHPGTPAQAIELINFLHDAGCFVMGGIPFWWRDGNRDSRAGYMDAYLAFDALSPWPVGRWSKPADYEGPFKQMYDDERLTFSNDKLYAPVLWPGGSNGHASGDVANNFNSIPRLGGQFFTKQTDEIVLRLRRSKTFIYIAMYDEMDEGTAMFKAAETKGDTPSDGTFLYLDIDGISLSSDHYLQLASDFKKNFDQHVIDRLSSNGVMQLRSSSCFPSASSVYRLCMQADGNLVIYSQADNSVLWALGVSTHPDPFTLFMQGDGNVVIYDGQNEPIFAASNDPVWAAKIASSTPPYQLILHDDGNLAAYDVNQQVVWMRGKDNENLKKVLNSLRVE</sequence>
<feature type="domain" description="Bulb-type lectin" evidence="2">
    <location>
        <begin position="424"/>
        <end position="544"/>
    </location>
</feature>
<dbReference type="PROSITE" id="PS50927">
    <property type="entry name" value="BULB_LECTIN"/>
    <property type="match status" value="1"/>
</dbReference>
<dbReference type="AlphaFoldDB" id="A0ABD1ZRZ9"/>